<evidence type="ECO:0008006" key="3">
    <source>
        <dbReference type="Google" id="ProtNLM"/>
    </source>
</evidence>
<dbReference type="Proteomes" id="UP000007431">
    <property type="component" value="Unassembled WGS sequence"/>
</dbReference>
<keyword evidence="2" id="KW-1185">Reference proteome</keyword>
<dbReference type="AlphaFoldDB" id="D8QEY8"/>
<feature type="non-terminal residue" evidence="1">
    <location>
        <position position="427"/>
    </location>
</feature>
<dbReference type="Gene3D" id="3.80.10.10">
    <property type="entry name" value="Ribonuclease Inhibitor"/>
    <property type="match status" value="1"/>
</dbReference>
<organism evidence="2">
    <name type="scientific">Schizophyllum commune (strain H4-8 / FGSC 9210)</name>
    <name type="common">Split gill fungus</name>
    <dbReference type="NCBI Taxonomy" id="578458"/>
    <lineage>
        <taxon>Eukaryota</taxon>
        <taxon>Fungi</taxon>
        <taxon>Dikarya</taxon>
        <taxon>Basidiomycota</taxon>
        <taxon>Agaricomycotina</taxon>
        <taxon>Agaricomycetes</taxon>
        <taxon>Agaricomycetidae</taxon>
        <taxon>Agaricales</taxon>
        <taxon>Schizophyllaceae</taxon>
        <taxon>Schizophyllum</taxon>
    </lineage>
</organism>
<dbReference type="GeneID" id="9591711"/>
<reference evidence="1 2" key="1">
    <citation type="journal article" date="2010" name="Nat. Biotechnol.">
        <title>Genome sequence of the model mushroom Schizophyllum commune.</title>
        <authorList>
            <person name="Ohm R.A."/>
            <person name="de Jong J.F."/>
            <person name="Lugones L.G."/>
            <person name="Aerts A."/>
            <person name="Kothe E."/>
            <person name="Stajich J.E."/>
            <person name="de Vries R.P."/>
            <person name="Record E."/>
            <person name="Levasseur A."/>
            <person name="Baker S.E."/>
            <person name="Bartholomew K.A."/>
            <person name="Coutinho P.M."/>
            <person name="Erdmann S."/>
            <person name="Fowler T.J."/>
            <person name="Gathman A.C."/>
            <person name="Lombard V."/>
            <person name="Henrissat B."/>
            <person name="Knabe N."/>
            <person name="Kuees U."/>
            <person name="Lilly W.W."/>
            <person name="Lindquist E."/>
            <person name="Lucas S."/>
            <person name="Magnuson J.K."/>
            <person name="Piumi F."/>
            <person name="Raudaskoski M."/>
            <person name="Salamov A."/>
            <person name="Schmutz J."/>
            <person name="Schwarze F.W.M.R."/>
            <person name="vanKuyk P.A."/>
            <person name="Horton J.S."/>
            <person name="Grigoriev I.V."/>
            <person name="Woesten H.A.B."/>
        </authorList>
    </citation>
    <scope>NUCLEOTIDE SEQUENCE [LARGE SCALE GENOMIC DNA]</scope>
    <source>
        <strain evidence="2">H4-8 / FGSC 9210</strain>
    </source>
</reference>
<dbReference type="KEGG" id="scm:SCHCO_02552316"/>
<name>D8QEY8_SCHCM</name>
<dbReference type="EMBL" id="GL377311">
    <property type="protein sequence ID" value="EFI93320.1"/>
    <property type="molecule type" value="Genomic_DNA"/>
</dbReference>
<evidence type="ECO:0000313" key="2">
    <source>
        <dbReference type="Proteomes" id="UP000007431"/>
    </source>
</evidence>
<dbReference type="InParanoid" id="D8QEY8"/>
<dbReference type="VEuPathDB" id="FungiDB:SCHCODRAFT_02552316"/>
<evidence type="ECO:0000313" key="1">
    <source>
        <dbReference type="EMBL" id="EFI93320.1"/>
    </source>
</evidence>
<protein>
    <recommendedName>
        <fullName evidence="3">F-box domain-containing protein</fullName>
    </recommendedName>
</protein>
<dbReference type="OrthoDB" id="3543113at2759"/>
<dbReference type="InterPro" id="IPR032675">
    <property type="entry name" value="LRR_dom_sf"/>
</dbReference>
<dbReference type="HOGENOM" id="CLU_694747_0_0_1"/>
<gene>
    <name evidence="1" type="ORF">SCHCODRAFT_112430</name>
</gene>
<sequence length="427" mass="47972">MVFCHTPHRGSAAASAFAVSAIRAAVCEQSAFSSRDWLNLAQLSRAWQDVAEEHVWEKLDSVIPLLRLLPQDAWTACAEECMHDFTAPRLSLLRLLRPEDWTSSLRRRAGYVKDLRLSPFDLSLEDQRKIIECPINGNWFPRLRALTLRGDPSGLDVVDDNFLALFLSPSITQLTCEGMQGWPISNWKILVFSRCPRLSCLTMIDTFDLDILGGSQYGAFRPMRFFRSFLDATQSCATLTHATLMLPYSRDLVLSLAACPALKNLAWTSDPGQYLPHATSVPYPSFPSLRCLDFDYLPMWLARSIIEAGLARPMETIIVRHALCTQSEFERAVAATARCCLPDTLTVFALKKLGWSLKFAQTSIVGRRDTLAALAVFHNLESVYIGTLSIEPDWADAECWWPRLRRIYPSIRSGMLGEAGATMEKTT</sequence>
<accession>D8QEY8</accession>
<dbReference type="RefSeq" id="XP_003028223.1">
    <property type="nucleotide sequence ID" value="XM_003028177.1"/>
</dbReference>
<proteinExistence type="predicted"/>